<dbReference type="SUPFAM" id="SSF52058">
    <property type="entry name" value="L domain-like"/>
    <property type="match status" value="1"/>
</dbReference>
<dbReference type="InterPro" id="IPR001611">
    <property type="entry name" value="Leu-rich_rpt"/>
</dbReference>
<reference evidence="6 7" key="1">
    <citation type="submission" date="2022-12" db="EMBL/GenBank/DDBJ databases">
        <title>Chromosome-level genome of Tegillarca granosa.</title>
        <authorList>
            <person name="Kim J."/>
        </authorList>
    </citation>
    <scope>NUCLEOTIDE SEQUENCE [LARGE SCALE GENOMIC DNA]</scope>
    <source>
        <strain evidence="6">Teg-2019</strain>
        <tissue evidence="6">Adductor muscle</tissue>
    </source>
</reference>
<dbReference type="InterPro" id="IPR032675">
    <property type="entry name" value="LRR_dom_sf"/>
</dbReference>
<feature type="transmembrane region" description="Helical" evidence="4">
    <location>
        <begin position="375"/>
        <end position="400"/>
    </location>
</feature>
<evidence type="ECO:0000256" key="3">
    <source>
        <dbReference type="ARBA" id="ARBA00022737"/>
    </source>
</evidence>
<organism evidence="6 7">
    <name type="scientific">Tegillarca granosa</name>
    <name type="common">Malaysian cockle</name>
    <name type="synonym">Anadara granosa</name>
    <dbReference type="NCBI Taxonomy" id="220873"/>
    <lineage>
        <taxon>Eukaryota</taxon>
        <taxon>Metazoa</taxon>
        <taxon>Spiralia</taxon>
        <taxon>Lophotrochozoa</taxon>
        <taxon>Mollusca</taxon>
        <taxon>Bivalvia</taxon>
        <taxon>Autobranchia</taxon>
        <taxon>Pteriomorphia</taxon>
        <taxon>Arcoida</taxon>
        <taxon>Arcoidea</taxon>
        <taxon>Arcidae</taxon>
        <taxon>Tegillarca</taxon>
    </lineage>
</organism>
<accession>A0ABQ9FG58</accession>
<evidence type="ECO:0000259" key="5">
    <source>
        <dbReference type="SMART" id="SM00082"/>
    </source>
</evidence>
<name>A0ABQ9FG58_TEGGR</name>
<dbReference type="PANTHER" id="PTHR45712">
    <property type="entry name" value="AGAP008170-PA"/>
    <property type="match status" value="1"/>
</dbReference>
<dbReference type="SMART" id="SM00369">
    <property type="entry name" value="LRR_TYP"/>
    <property type="match status" value="7"/>
</dbReference>
<dbReference type="PROSITE" id="PS51450">
    <property type="entry name" value="LRR"/>
    <property type="match status" value="4"/>
</dbReference>
<keyword evidence="4" id="KW-0812">Transmembrane</keyword>
<evidence type="ECO:0000256" key="1">
    <source>
        <dbReference type="ARBA" id="ARBA00022614"/>
    </source>
</evidence>
<dbReference type="Pfam" id="PF13855">
    <property type="entry name" value="LRR_8"/>
    <property type="match status" value="2"/>
</dbReference>
<sequence length="454" mass="51811">MKITHVTSSGFHIMFTKKTKMELFSRSVPIFYTLYSVLPLLHLPGFTESFFLGKSTSELENPVYLNHSYANLSSFPNSTFFKQENSPSSPGKTLDLSYNNIEHVPVINLLDADSIFSLNLSHNKIKTIAAFAFKNLSNLVELDLSYNCLEGSNINGKDISKNEMGSFQKLKKLRFQGNPFGYVQEFTFTSFEFNRLEYLDLSNCSIKTLEDLSIDSLMRLKFLNLSYNHLSQLGSASFTGLSELEVLDLSFNKLRVIGDLPLLTSLNYLHLDHNTITIIRDNVIYNSAVNLHTLSLKRNNMRTMNRLTLPLDQLQKVYLEDNPWTCDCRMKWILSGLDNGLKNKSSSIICTYPSMYRGQDIFNLSSEDLTCERSFLGALAALLLSATLALIFGALFIILWRKRNQFRCFTQKGGDYTAVYTRDHEADEENATVSFSDEKSLYGIDIKRLPRYMM</sequence>
<dbReference type="SMART" id="SM00082">
    <property type="entry name" value="LRRCT"/>
    <property type="match status" value="1"/>
</dbReference>
<gene>
    <name evidence="6" type="ORF">KUTeg_006293</name>
</gene>
<dbReference type="InterPro" id="IPR003591">
    <property type="entry name" value="Leu-rich_rpt_typical-subtyp"/>
</dbReference>
<evidence type="ECO:0000313" key="6">
    <source>
        <dbReference type="EMBL" id="KAJ8316279.1"/>
    </source>
</evidence>
<evidence type="ECO:0000313" key="7">
    <source>
        <dbReference type="Proteomes" id="UP001217089"/>
    </source>
</evidence>
<keyword evidence="4" id="KW-0472">Membrane</keyword>
<dbReference type="InterPro" id="IPR000483">
    <property type="entry name" value="Cys-rich_flank_reg_C"/>
</dbReference>
<protein>
    <recommendedName>
        <fullName evidence="5">LRRCT domain-containing protein</fullName>
    </recommendedName>
</protein>
<evidence type="ECO:0000256" key="4">
    <source>
        <dbReference type="SAM" id="Phobius"/>
    </source>
</evidence>
<dbReference type="PRINTS" id="PR00019">
    <property type="entry name" value="LEURICHRPT"/>
</dbReference>
<proteinExistence type="predicted"/>
<feature type="domain" description="LRRCT" evidence="5">
    <location>
        <begin position="322"/>
        <end position="372"/>
    </location>
</feature>
<keyword evidence="7" id="KW-1185">Reference proteome</keyword>
<dbReference type="PANTHER" id="PTHR45712:SF22">
    <property type="entry name" value="INSULIN-LIKE GROWTH FACTOR-BINDING PROTEIN COMPLEX ACID LABILE SUBUNIT"/>
    <property type="match status" value="1"/>
</dbReference>
<keyword evidence="3" id="KW-0677">Repeat</keyword>
<keyword evidence="4" id="KW-1133">Transmembrane helix</keyword>
<keyword evidence="2" id="KW-0732">Signal</keyword>
<dbReference type="EMBL" id="JARBDR010000328">
    <property type="protein sequence ID" value="KAJ8316279.1"/>
    <property type="molecule type" value="Genomic_DNA"/>
</dbReference>
<dbReference type="InterPro" id="IPR050333">
    <property type="entry name" value="SLRP"/>
</dbReference>
<dbReference type="Proteomes" id="UP001217089">
    <property type="component" value="Unassembled WGS sequence"/>
</dbReference>
<comment type="caution">
    <text evidence="6">The sequence shown here is derived from an EMBL/GenBank/DDBJ whole genome shotgun (WGS) entry which is preliminary data.</text>
</comment>
<dbReference type="Gene3D" id="3.80.10.10">
    <property type="entry name" value="Ribonuclease Inhibitor"/>
    <property type="match status" value="3"/>
</dbReference>
<evidence type="ECO:0000256" key="2">
    <source>
        <dbReference type="ARBA" id="ARBA00022729"/>
    </source>
</evidence>
<keyword evidence="1" id="KW-0433">Leucine-rich repeat</keyword>
<dbReference type="SMART" id="SM00365">
    <property type="entry name" value="LRR_SD22"/>
    <property type="match status" value="3"/>
</dbReference>